<organism evidence="9">
    <name type="scientific">Culicoides sonorensis</name>
    <name type="common">Biting midge</name>
    <dbReference type="NCBI Taxonomy" id="179676"/>
    <lineage>
        <taxon>Eukaryota</taxon>
        <taxon>Metazoa</taxon>
        <taxon>Ecdysozoa</taxon>
        <taxon>Arthropoda</taxon>
        <taxon>Hexapoda</taxon>
        <taxon>Insecta</taxon>
        <taxon>Pterygota</taxon>
        <taxon>Neoptera</taxon>
        <taxon>Endopterygota</taxon>
        <taxon>Diptera</taxon>
        <taxon>Nematocera</taxon>
        <taxon>Chironomoidea</taxon>
        <taxon>Ceratopogonidae</taxon>
        <taxon>Ceratopogoninae</taxon>
        <taxon>Culicoides</taxon>
        <taxon>Monoculicoides</taxon>
    </lineage>
</organism>
<name>A0A336KQ99_CULSO</name>
<dbReference type="GO" id="GO:0031122">
    <property type="term" value="P:cytoplasmic microtubule organization"/>
    <property type="evidence" value="ECO:0007669"/>
    <property type="project" value="TreeGrafter"/>
</dbReference>
<dbReference type="GO" id="GO:0000278">
    <property type="term" value="P:mitotic cell cycle"/>
    <property type="evidence" value="ECO:0007669"/>
    <property type="project" value="TreeGrafter"/>
</dbReference>
<dbReference type="GO" id="GO:0051011">
    <property type="term" value="F:microtubule minus-end binding"/>
    <property type="evidence" value="ECO:0007669"/>
    <property type="project" value="TreeGrafter"/>
</dbReference>
<evidence type="ECO:0000256" key="5">
    <source>
        <dbReference type="ARBA" id="ARBA00023212"/>
    </source>
</evidence>
<accession>A0A336KQ99</accession>
<dbReference type="GO" id="GO:0000930">
    <property type="term" value="C:gamma-tubulin complex"/>
    <property type="evidence" value="ECO:0007669"/>
    <property type="project" value="TreeGrafter"/>
</dbReference>
<dbReference type="GO" id="GO:0005874">
    <property type="term" value="C:microtubule"/>
    <property type="evidence" value="ECO:0007669"/>
    <property type="project" value="UniProtKB-KW"/>
</dbReference>
<dbReference type="PANTHER" id="PTHR19302">
    <property type="entry name" value="GAMMA TUBULIN COMPLEX PROTEIN"/>
    <property type="match status" value="1"/>
</dbReference>
<dbReference type="Pfam" id="PF04130">
    <property type="entry name" value="GCP_C_terminal"/>
    <property type="match status" value="1"/>
</dbReference>
<dbReference type="VEuPathDB" id="VectorBase:CSON012437"/>
<dbReference type="GO" id="GO:0007020">
    <property type="term" value="P:microtubule nucleation"/>
    <property type="evidence" value="ECO:0007669"/>
    <property type="project" value="InterPro"/>
</dbReference>
<evidence type="ECO:0000313" key="10">
    <source>
        <dbReference type="EMBL" id="SSX25544.1"/>
    </source>
</evidence>
<comment type="subcellular location">
    <subcellularLocation>
        <location evidence="1">Cytoplasm</location>
        <location evidence="1">Cytoskeleton</location>
    </subcellularLocation>
</comment>
<evidence type="ECO:0000256" key="2">
    <source>
        <dbReference type="ARBA" id="ARBA00010337"/>
    </source>
</evidence>
<evidence type="ECO:0000256" key="6">
    <source>
        <dbReference type="SAM" id="MobiDB-lite"/>
    </source>
</evidence>
<proteinExistence type="inferred from homology"/>
<dbReference type="AlphaFoldDB" id="A0A336KQ99"/>
<keyword evidence="4" id="KW-0493">Microtubule</keyword>
<dbReference type="EMBL" id="UFQS01000590">
    <property type="protein sequence ID" value="SSX05183.1"/>
    <property type="molecule type" value="Genomic_DNA"/>
</dbReference>
<sequence length="1121" mass="129067">MASKEATRRNEEISNLLSQLIKSLTGFDESNVNFKLITEFANAQVNCDRYLSTNSHAVRKKLDGVYEKFKLSNYGKYADLLRKNVEFFTEHPACNSHTEKDCQWGMIAFMLEVAYNPVGGLKHRLMNNSDIFESVSLGEEDLNETLEKKIVKELREADVVGVDFKAEDSSLSEWSDSDEDDAIENDRDNQKQPSIEIPTVQQKKPPILPKPISIVTKLEPPKRVPIYHEYDSSSAGKNLIENVQSEWWKNKKYISVPNSKYQSASFCEYWNQLLARVSYNVIKTAEISTTSEHCLLREIFWMFVKPVNAKFFKVENERIVINANVSIASVTVKGLKSFLKVFTQKMTIMYVLRQFCQKVLQGDAKKIRKAPHTMEAYAAELARCLDLITHSILEKEKIVMSQEPGIVSSVLELFNHLQPQFKLLDYLWDIHRFSVIDWHKYQNHVCSAHLLAGLFLRIRKSSSSEKAALVSSLYLSTIRVYLSLVDIWWSDGRLDDFRQEFLIQTCIDDTDQIRDYVPRLNFKDMSISPNRMKLIEKDPVICMLMRHSLNAGDTLSVLARLDRMNDIKSKSSTTTDMYDVFMETVLSEIEKFRTNAVEENALTMSYLDPMKSIQISNNMTDSMMSSVSVNDFSEKNNKILEFKDEVMEMGNEILLLACKESLNLVENDVETTNEPLLFEKFKSTSNLILPYDNIILKTISKMLNAKLAIADNLVIKIYKEEFQLMSHLNNLRNVYLLEASDLMFEFYTALFTDIEAGKDWMDPYILTVQLSSALSGRMPDAASLFAVEIGSETHCFTTKVLDAIDEISLSYLVDLNLQTVINHKSLSRYNQVFRFFLKIKWAIWTLESLRFPDPFKNRRPYASLTPLDVTMRRLIIVRIWVIYIFQCLHSHLVQQVMVALQSQLDERIDKAKNLSELISAHEAYISTVYGDCFLKPEDSLIRESIKQLLNLVYIVRDEWNSVCTIMELEEQGVSDDAISIDIHIQEIEETYISCHRNLVDMLNKEIHKKGKQHLAELHSAFNCVLCQYRPIFVSIPHPRNGLPKMESKLLPLPVLPDTNFQGPLIQTYLILDESIVVPLRPVVWQFSKICLIEQNDLYEPVKGKGEATTSAVIRASVIIDR</sequence>
<dbReference type="GO" id="GO:0000922">
    <property type="term" value="C:spindle pole"/>
    <property type="evidence" value="ECO:0007669"/>
    <property type="project" value="InterPro"/>
</dbReference>
<dbReference type="Pfam" id="PF17681">
    <property type="entry name" value="GCP_N_terminal"/>
    <property type="match status" value="1"/>
</dbReference>
<evidence type="ECO:0000256" key="1">
    <source>
        <dbReference type="ARBA" id="ARBA00004245"/>
    </source>
</evidence>
<dbReference type="Gene3D" id="1.20.120.1900">
    <property type="entry name" value="Gamma-tubulin complex, C-terminal domain"/>
    <property type="match status" value="1"/>
</dbReference>
<reference evidence="9" key="1">
    <citation type="submission" date="2018-04" db="EMBL/GenBank/DDBJ databases">
        <authorList>
            <person name="Go L.Y."/>
            <person name="Mitchell J.A."/>
        </authorList>
    </citation>
    <scope>NUCLEOTIDE SEQUENCE</scope>
    <source>
        <tissue evidence="9">Whole organism</tissue>
    </source>
</reference>
<feature type="region of interest" description="Disordered" evidence="6">
    <location>
        <begin position="170"/>
        <end position="206"/>
    </location>
</feature>
<dbReference type="InterPro" id="IPR007259">
    <property type="entry name" value="GCP"/>
</dbReference>
<evidence type="ECO:0000259" key="8">
    <source>
        <dbReference type="Pfam" id="PF17681"/>
    </source>
</evidence>
<evidence type="ECO:0000256" key="3">
    <source>
        <dbReference type="ARBA" id="ARBA00022490"/>
    </source>
</evidence>
<feature type="domain" description="Gamma tubulin complex component C-terminal" evidence="7">
    <location>
        <begin position="724"/>
        <end position="1022"/>
    </location>
</feature>
<dbReference type="InterPro" id="IPR041470">
    <property type="entry name" value="GCP_N"/>
</dbReference>
<evidence type="ECO:0000313" key="9">
    <source>
        <dbReference type="EMBL" id="SSX05183.1"/>
    </source>
</evidence>
<dbReference type="GO" id="GO:0051321">
    <property type="term" value="P:meiotic cell cycle"/>
    <property type="evidence" value="ECO:0007669"/>
    <property type="project" value="TreeGrafter"/>
</dbReference>
<evidence type="ECO:0000256" key="4">
    <source>
        <dbReference type="ARBA" id="ARBA00022701"/>
    </source>
</evidence>
<evidence type="ECO:0000259" key="7">
    <source>
        <dbReference type="Pfam" id="PF04130"/>
    </source>
</evidence>
<dbReference type="CDD" id="cd22572">
    <property type="entry name" value="GCP5_NTD"/>
    <property type="match status" value="1"/>
</dbReference>
<reference evidence="10" key="2">
    <citation type="submission" date="2018-07" db="EMBL/GenBank/DDBJ databases">
        <authorList>
            <person name="Quirk P.G."/>
            <person name="Krulwich T.A."/>
        </authorList>
    </citation>
    <scope>NUCLEOTIDE SEQUENCE</scope>
</reference>
<dbReference type="EMBL" id="UFQT01000590">
    <property type="protein sequence ID" value="SSX25544.1"/>
    <property type="molecule type" value="Genomic_DNA"/>
</dbReference>
<dbReference type="GO" id="GO:0051225">
    <property type="term" value="P:spindle assembly"/>
    <property type="evidence" value="ECO:0007669"/>
    <property type="project" value="TreeGrafter"/>
</dbReference>
<dbReference type="InterPro" id="IPR042241">
    <property type="entry name" value="GCP_C_sf"/>
</dbReference>
<protein>
    <submittedName>
        <fullName evidence="9">CSON012437 protein</fullName>
    </submittedName>
</protein>
<dbReference type="InterPro" id="IPR059169">
    <property type="entry name" value="GCP5_N_ext"/>
</dbReference>
<dbReference type="InterPro" id="IPR040457">
    <property type="entry name" value="GCP_C"/>
</dbReference>
<keyword evidence="5" id="KW-0206">Cytoskeleton</keyword>
<keyword evidence="3" id="KW-0963">Cytoplasm</keyword>
<dbReference type="PANTHER" id="PTHR19302:SF33">
    <property type="entry name" value="GAMMA-TUBULIN COMPLEX COMPONENT 5"/>
    <property type="match status" value="1"/>
</dbReference>
<gene>
    <name evidence="9" type="primary">CSON012437</name>
</gene>
<dbReference type="GO" id="GO:0043015">
    <property type="term" value="F:gamma-tubulin binding"/>
    <property type="evidence" value="ECO:0007669"/>
    <property type="project" value="InterPro"/>
</dbReference>
<comment type="similarity">
    <text evidence="2">Belongs to the TUBGCP family.</text>
</comment>
<feature type="domain" description="Gamma tubulin complex component protein N-terminal" evidence="8">
    <location>
        <begin position="307"/>
        <end position="505"/>
    </location>
</feature>